<dbReference type="GO" id="GO:0008168">
    <property type="term" value="F:methyltransferase activity"/>
    <property type="evidence" value="ECO:0007669"/>
    <property type="project" value="UniProtKB-KW"/>
</dbReference>
<dbReference type="EMBL" id="JBHDIY010000002">
    <property type="protein sequence ID" value="MFL4468826.1"/>
    <property type="molecule type" value="Genomic_DNA"/>
</dbReference>
<evidence type="ECO:0000313" key="1">
    <source>
        <dbReference type="EMBL" id="MFL4468826.1"/>
    </source>
</evidence>
<accession>A0ABW8UNZ3</accession>
<keyword evidence="1" id="KW-0808">Transferase</keyword>
<dbReference type="SUPFAM" id="SSF53335">
    <property type="entry name" value="S-adenosyl-L-methionine-dependent methyltransferases"/>
    <property type="match status" value="1"/>
</dbReference>
<name>A0ABW8UNZ3_9RHOB</name>
<comment type="caution">
    <text evidence="1">The sequence shown here is derived from an EMBL/GenBank/DDBJ whole genome shotgun (WGS) entry which is preliminary data.</text>
</comment>
<sequence length="159" mass="17570">MSRLESMRRRLSAQIDGINWAASLIRDTDGDVLEMGLGNGRTYDHLRQEIPNRRIWVIDRVLKPHPSCVPPAENFLQGEADDMLRHLASQGCKMALAHYDFGHGIKDLDVAEGGALSPLIAAVMAPGGLVLSQQPLIGLEQITGPDTIDPERYLFYRAP</sequence>
<reference evidence="1 2" key="1">
    <citation type="submission" date="2024-08" db="EMBL/GenBank/DDBJ databases">
        <title>Tateyamaria sp. nov., isolated from marine algae.</title>
        <authorList>
            <person name="Choi B.J."/>
            <person name="Kim J.M."/>
            <person name="Lee J.K."/>
            <person name="Choi D.G."/>
            <person name="Bayburt H."/>
            <person name="Baek J.H."/>
            <person name="Han D.M."/>
            <person name="Jeon C.O."/>
        </authorList>
    </citation>
    <scope>NUCLEOTIDE SEQUENCE [LARGE SCALE GENOMIC DNA]</scope>
    <source>
        <strain evidence="1 2">KMU-156</strain>
    </source>
</reference>
<dbReference type="InterPro" id="IPR029063">
    <property type="entry name" value="SAM-dependent_MTases_sf"/>
</dbReference>
<protein>
    <submittedName>
        <fullName evidence="1">Class I SAM-dependent methyltransferase</fullName>
    </submittedName>
</protein>
<dbReference type="Proteomes" id="UP001627408">
    <property type="component" value="Unassembled WGS sequence"/>
</dbReference>
<dbReference type="GO" id="GO:0032259">
    <property type="term" value="P:methylation"/>
    <property type="evidence" value="ECO:0007669"/>
    <property type="project" value="UniProtKB-KW"/>
</dbReference>
<dbReference type="Pfam" id="PF12692">
    <property type="entry name" value="Methyltransf_17"/>
    <property type="match status" value="1"/>
</dbReference>
<organism evidence="1 2">
    <name type="scientific">Tateyamaria armeniaca</name>
    <dbReference type="NCBI Taxonomy" id="2518930"/>
    <lineage>
        <taxon>Bacteria</taxon>
        <taxon>Pseudomonadati</taxon>
        <taxon>Pseudomonadota</taxon>
        <taxon>Alphaproteobacteria</taxon>
        <taxon>Rhodobacterales</taxon>
        <taxon>Roseobacteraceae</taxon>
        <taxon>Tateyamaria</taxon>
    </lineage>
</organism>
<gene>
    <name evidence="1" type="ORF">ACERZ8_02665</name>
</gene>
<keyword evidence="2" id="KW-1185">Reference proteome</keyword>
<keyword evidence="1" id="KW-0489">Methyltransferase</keyword>
<dbReference type="Gene3D" id="3.40.50.150">
    <property type="entry name" value="Vaccinia Virus protein VP39"/>
    <property type="match status" value="1"/>
</dbReference>
<proteinExistence type="predicted"/>
<evidence type="ECO:0000313" key="2">
    <source>
        <dbReference type="Proteomes" id="UP001627408"/>
    </source>
</evidence>
<dbReference type="InterPro" id="IPR025690">
    <property type="entry name" value="Methyltransf_put"/>
</dbReference>
<dbReference type="RefSeq" id="WP_407590568.1">
    <property type="nucleotide sequence ID" value="NZ_JBHDIY010000002.1"/>
</dbReference>